<feature type="chain" id="PRO_5046964056" evidence="1">
    <location>
        <begin position="31"/>
        <end position="166"/>
    </location>
</feature>
<evidence type="ECO:0000256" key="1">
    <source>
        <dbReference type="SAM" id="SignalP"/>
    </source>
</evidence>
<gene>
    <name evidence="2" type="ORF">DSLASN_47610</name>
</gene>
<keyword evidence="1" id="KW-0732">Signal</keyword>
<dbReference type="Proteomes" id="UP001320148">
    <property type="component" value="Chromosome"/>
</dbReference>
<evidence type="ECO:0000313" key="2">
    <source>
        <dbReference type="EMBL" id="BCS99129.1"/>
    </source>
</evidence>
<reference evidence="2 3" key="1">
    <citation type="submission" date="2021-02" db="EMBL/GenBank/DDBJ databases">
        <title>Complete genome of Desulfoluna sp. strain ASN36.</title>
        <authorList>
            <person name="Takahashi A."/>
            <person name="Kojima H."/>
            <person name="Fukui M."/>
        </authorList>
    </citation>
    <scope>NUCLEOTIDE SEQUENCE [LARGE SCALE GENOMIC DNA]</scope>
    <source>
        <strain evidence="2 3">ASN36</strain>
    </source>
</reference>
<dbReference type="EMBL" id="AP024488">
    <property type="protein sequence ID" value="BCS99129.1"/>
    <property type="molecule type" value="Genomic_DNA"/>
</dbReference>
<evidence type="ECO:0000313" key="3">
    <source>
        <dbReference type="Proteomes" id="UP001320148"/>
    </source>
</evidence>
<organism evidence="2 3">
    <name type="scientific">Desulfoluna limicola</name>
    <dbReference type="NCBI Taxonomy" id="2810562"/>
    <lineage>
        <taxon>Bacteria</taxon>
        <taxon>Pseudomonadati</taxon>
        <taxon>Thermodesulfobacteriota</taxon>
        <taxon>Desulfobacteria</taxon>
        <taxon>Desulfobacterales</taxon>
        <taxon>Desulfolunaceae</taxon>
        <taxon>Desulfoluna</taxon>
    </lineage>
</organism>
<dbReference type="RefSeq" id="WP_236890483.1">
    <property type="nucleotide sequence ID" value="NZ_AP024488.1"/>
</dbReference>
<protein>
    <submittedName>
        <fullName evidence="2">Uncharacterized protein</fullName>
    </submittedName>
</protein>
<keyword evidence="3" id="KW-1185">Reference proteome</keyword>
<feature type="signal peptide" evidence="1">
    <location>
        <begin position="1"/>
        <end position="30"/>
    </location>
</feature>
<sequence length="166" mass="17782">MNTVKKYFTHALFAALVMVALHMNTGTAVAGVFDFTHGKIAAPGTELHALGVQALEEGLGGISYFTNGEGRVVKVQAKEMANGDLRVAMKEANIPQGTIAGNQNQAMEAERTLRNLETLAGQQPWVGGYAVLPHNEGVKAYQFGVMVETERAGAYQDNRADCCRGL</sequence>
<proteinExistence type="predicted"/>
<accession>A0ABM7PPB4</accession>
<name>A0ABM7PPB4_9BACT</name>